<dbReference type="Gene3D" id="3.90.79.10">
    <property type="entry name" value="Nucleoside Triphosphate Pyrophosphohydrolase"/>
    <property type="match status" value="1"/>
</dbReference>
<reference evidence="13" key="1">
    <citation type="journal article" date="2021" name="PeerJ">
        <title>Extensive microbial diversity within the chicken gut microbiome revealed by metagenomics and culture.</title>
        <authorList>
            <person name="Gilroy R."/>
            <person name="Ravi A."/>
            <person name="Getino M."/>
            <person name="Pursley I."/>
            <person name="Horton D.L."/>
            <person name="Alikhan N.F."/>
            <person name="Baker D."/>
            <person name="Gharbi K."/>
            <person name="Hall N."/>
            <person name="Watson M."/>
            <person name="Adriaenssens E.M."/>
            <person name="Foster-Nyarko E."/>
            <person name="Jarju S."/>
            <person name="Secka A."/>
            <person name="Antonio M."/>
            <person name="Oren A."/>
            <person name="Chaudhuri R.R."/>
            <person name="La Ragione R."/>
            <person name="Hildebrand F."/>
            <person name="Pallen M.J."/>
        </authorList>
    </citation>
    <scope>NUCLEOTIDE SEQUENCE</scope>
    <source>
        <strain evidence="13">ChiHejej3B27-3195</strain>
    </source>
</reference>
<dbReference type="Proteomes" id="UP000824151">
    <property type="component" value="Unassembled WGS sequence"/>
</dbReference>
<keyword evidence="6 10" id="KW-0460">Magnesium</keyword>
<dbReference type="PIRSF" id="PIRSF018427">
    <property type="entry name" value="Isopntndiph_ism"/>
    <property type="match status" value="1"/>
</dbReference>
<keyword evidence="5 10" id="KW-0479">Metal-binding</keyword>
<feature type="active site" evidence="10 11">
    <location>
        <position position="69"/>
    </location>
</feature>
<dbReference type="GO" id="GO:0046872">
    <property type="term" value="F:metal ion binding"/>
    <property type="evidence" value="ECO:0007669"/>
    <property type="project" value="UniProtKB-KW"/>
</dbReference>
<evidence type="ECO:0000256" key="8">
    <source>
        <dbReference type="ARBA" id="ARBA00023229"/>
    </source>
</evidence>
<dbReference type="PANTHER" id="PTHR10885:SF0">
    <property type="entry name" value="ISOPENTENYL-DIPHOSPHATE DELTA-ISOMERASE"/>
    <property type="match status" value="1"/>
</dbReference>
<dbReference type="EMBL" id="DXGD01000495">
    <property type="protein sequence ID" value="HIX01101.1"/>
    <property type="molecule type" value="Genomic_DNA"/>
</dbReference>
<dbReference type="PROSITE" id="PS51462">
    <property type="entry name" value="NUDIX"/>
    <property type="match status" value="1"/>
</dbReference>
<evidence type="ECO:0000259" key="12">
    <source>
        <dbReference type="PROSITE" id="PS51462"/>
    </source>
</evidence>
<evidence type="ECO:0000256" key="7">
    <source>
        <dbReference type="ARBA" id="ARBA00023211"/>
    </source>
</evidence>
<comment type="caution">
    <text evidence="13">The sequence shown here is derived from an EMBL/GenBank/DDBJ whole genome shotgun (WGS) entry which is preliminary data.</text>
</comment>
<dbReference type="InterPro" id="IPR011876">
    <property type="entry name" value="IsopentenylPP_isomerase_typ1"/>
</dbReference>
<comment type="similarity">
    <text evidence="2 10">Belongs to the IPP isomerase type 1 family.</text>
</comment>
<comment type="cofactor">
    <cofactor evidence="10">
        <name>Mg(2+)</name>
        <dbReference type="ChEBI" id="CHEBI:18420"/>
    </cofactor>
    <text evidence="10">Binds 1 Mg(2+) ion per subunit. The magnesium ion binds only when substrate is bound.</text>
</comment>
<gene>
    <name evidence="10 13" type="primary">idi</name>
    <name evidence="13" type="ORF">H9871_13290</name>
</gene>
<dbReference type="InterPro" id="IPR056375">
    <property type="entry name" value="Idi_bact"/>
</dbReference>
<feature type="binding site" evidence="10">
    <location>
        <position position="71"/>
    </location>
    <ligand>
        <name>Mn(2+)</name>
        <dbReference type="ChEBI" id="CHEBI:29035"/>
    </ligand>
</feature>
<evidence type="ECO:0000256" key="6">
    <source>
        <dbReference type="ARBA" id="ARBA00022842"/>
    </source>
</evidence>
<feature type="binding site" evidence="10">
    <location>
        <position position="27"/>
    </location>
    <ligand>
        <name>Mn(2+)</name>
        <dbReference type="ChEBI" id="CHEBI:29035"/>
    </ligand>
</feature>
<dbReference type="GO" id="GO:0008299">
    <property type="term" value="P:isoprenoid biosynthetic process"/>
    <property type="evidence" value="ECO:0007669"/>
    <property type="project" value="UniProtKB-UniRule"/>
</dbReference>
<evidence type="ECO:0000256" key="1">
    <source>
        <dbReference type="ARBA" id="ARBA00004826"/>
    </source>
</evidence>
<comment type="cofactor">
    <cofactor evidence="10">
        <name>Mn(2+)</name>
        <dbReference type="ChEBI" id="CHEBI:29035"/>
    </cofactor>
    <text evidence="10">Binds 1 Mn(2+) ion per subunit.</text>
</comment>
<sequence>MTAQQEEVVLVDHAGAAVGTAPKREVHTADTPLHRAFSCHILNSAGQVLLTRRALSKITWPGVWTNSLCGHPAPGEDTLEAVLRRARQELGASITGIRAALPDFWYRAEDASGIVEYEICPVFVAMLDGEISPSPDEVCEWAWVEPAQLIEAVQAAPFAFSPWLTMHVPEIEPFLTEQRRPEGAR</sequence>
<keyword evidence="8 10" id="KW-0414">Isoprene biosynthesis</keyword>
<evidence type="ECO:0000313" key="13">
    <source>
        <dbReference type="EMBL" id="HIX01101.1"/>
    </source>
</evidence>
<dbReference type="GO" id="GO:0005737">
    <property type="term" value="C:cytoplasm"/>
    <property type="evidence" value="ECO:0007669"/>
    <property type="project" value="UniProtKB-SubCell"/>
</dbReference>
<feature type="domain" description="Nudix hydrolase" evidence="12">
    <location>
        <begin position="32"/>
        <end position="166"/>
    </location>
</feature>
<feature type="active site" evidence="10 11">
    <location>
        <position position="118"/>
    </location>
</feature>
<accession>A0A9D1UVE9</accession>
<dbReference type="HAMAP" id="MF_00202">
    <property type="entry name" value="Idi"/>
    <property type="match status" value="1"/>
</dbReference>
<protein>
    <recommendedName>
        <fullName evidence="3 10">Isopentenyl-diphosphate Delta-isomerase</fullName>
        <shortName evidence="10">IPP isomerase</shortName>
        <ecNumber evidence="3 10">5.3.3.2</ecNumber>
    </recommendedName>
    <alternativeName>
        <fullName evidence="10">IPP:DMAPP isomerase</fullName>
    </alternativeName>
    <alternativeName>
        <fullName evidence="10">Isopentenyl pyrophosphate isomerase</fullName>
    </alternativeName>
</protein>
<dbReference type="PANTHER" id="PTHR10885">
    <property type="entry name" value="ISOPENTENYL-DIPHOSPHATE DELTA-ISOMERASE"/>
    <property type="match status" value="1"/>
</dbReference>
<comment type="function">
    <text evidence="10">Catalyzes the 1,3-allylic rearrangement of the homoallylic substrate isopentenyl (IPP) to its highly electrophilic allylic isomer, dimethylallyl diphosphate (DMAPP).</text>
</comment>
<reference evidence="13" key="2">
    <citation type="submission" date="2021-04" db="EMBL/GenBank/DDBJ databases">
        <authorList>
            <person name="Gilroy R."/>
        </authorList>
    </citation>
    <scope>NUCLEOTIDE SEQUENCE</scope>
    <source>
        <strain evidence="13">ChiHejej3B27-3195</strain>
    </source>
</reference>
<dbReference type="EC" id="5.3.3.2" evidence="3 10"/>
<evidence type="ECO:0000256" key="2">
    <source>
        <dbReference type="ARBA" id="ARBA00007579"/>
    </source>
</evidence>
<dbReference type="GO" id="GO:0004452">
    <property type="term" value="F:isopentenyl-diphosphate delta-isomerase activity"/>
    <property type="evidence" value="ECO:0007669"/>
    <property type="project" value="UniProtKB-UniRule"/>
</dbReference>
<dbReference type="CDD" id="cd02885">
    <property type="entry name" value="NUDIX_IPP_Isomerase"/>
    <property type="match status" value="1"/>
</dbReference>
<comment type="catalytic activity">
    <reaction evidence="10">
        <text>isopentenyl diphosphate = dimethylallyl diphosphate</text>
        <dbReference type="Rhea" id="RHEA:23284"/>
        <dbReference type="ChEBI" id="CHEBI:57623"/>
        <dbReference type="ChEBI" id="CHEBI:128769"/>
        <dbReference type="EC" id="5.3.3.2"/>
    </reaction>
</comment>
<evidence type="ECO:0000256" key="3">
    <source>
        <dbReference type="ARBA" id="ARBA00012057"/>
    </source>
</evidence>
<dbReference type="NCBIfam" id="NF002995">
    <property type="entry name" value="PRK03759.1"/>
    <property type="match status" value="1"/>
</dbReference>
<dbReference type="Pfam" id="PF00293">
    <property type="entry name" value="NUDIX"/>
    <property type="match status" value="1"/>
</dbReference>
<evidence type="ECO:0000256" key="9">
    <source>
        <dbReference type="ARBA" id="ARBA00023235"/>
    </source>
</evidence>
<evidence type="ECO:0000256" key="11">
    <source>
        <dbReference type="PIRSR" id="PIRSR018427-1"/>
    </source>
</evidence>
<dbReference type="SUPFAM" id="SSF55811">
    <property type="entry name" value="Nudix"/>
    <property type="match status" value="1"/>
</dbReference>
<dbReference type="InterPro" id="IPR015797">
    <property type="entry name" value="NUDIX_hydrolase-like_dom_sf"/>
</dbReference>
<evidence type="ECO:0000256" key="5">
    <source>
        <dbReference type="ARBA" id="ARBA00022723"/>
    </source>
</evidence>
<dbReference type="NCBIfam" id="TIGR02150">
    <property type="entry name" value="IPP_isom_1"/>
    <property type="match status" value="1"/>
</dbReference>
<feature type="binding site" evidence="10">
    <location>
        <position position="34"/>
    </location>
    <ligand>
        <name>Mn(2+)</name>
        <dbReference type="ChEBI" id="CHEBI:29035"/>
    </ligand>
</feature>
<feature type="binding site" evidence="10">
    <location>
        <position position="118"/>
    </location>
    <ligand>
        <name>Mn(2+)</name>
        <dbReference type="ChEBI" id="CHEBI:29035"/>
    </ligand>
</feature>
<name>A0A9D1UVE9_9MICC</name>
<keyword evidence="7 10" id="KW-0464">Manganese</keyword>
<proteinExistence type="inferred from homology"/>
<feature type="binding site" evidence="10">
    <location>
        <position position="89"/>
    </location>
    <ligand>
        <name>Mg(2+)</name>
        <dbReference type="ChEBI" id="CHEBI:18420"/>
    </ligand>
</feature>
<evidence type="ECO:0000256" key="4">
    <source>
        <dbReference type="ARBA" id="ARBA00022490"/>
    </source>
</evidence>
<evidence type="ECO:0000256" key="10">
    <source>
        <dbReference type="HAMAP-Rule" id="MF_00202"/>
    </source>
</evidence>
<keyword evidence="4 10" id="KW-0963">Cytoplasm</keyword>
<dbReference type="GO" id="GO:0050992">
    <property type="term" value="P:dimethylallyl diphosphate biosynthetic process"/>
    <property type="evidence" value="ECO:0007669"/>
    <property type="project" value="UniProtKB-UniRule"/>
</dbReference>
<organism evidence="13 14">
    <name type="scientific">Candidatus Nesterenkonia stercoripullorum</name>
    <dbReference type="NCBI Taxonomy" id="2838701"/>
    <lineage>
        <taxon>Bacteria</taxon>
        <taxon>Bacillati</taxon>
        <taxon>Actinomycetota</taxon>
        <taxon>Actinomycetes</taxon>
        <taxon>Micrococcales</taxon>
        <taxon>Micrococcaceae</taxon>
        <taxon>Nesterenkonia</taxon>
    </lineage>
</organism>
<comment type="pathway">
    <text evidence="1 10">Isoprenoid biosynthesis; dimethylallyl diphosphate biosynthesis; dimethylallyl diphosphate from isopentenyl diphosphate: step 1/1.</text>
</comment>
<dbReference type="InterPro" id="IPR000086">
    <property type="entry name" value="NUDIX_hydrolase_dom"/>
</dbReference>
<feature type="binding site" evidence="10">
    <location>
        <position position="116"/>
    </location>
    <ligand>
        <name>Mn(2+)</name>
        <dbReference type="ChEBI" id="CHEBI:29035"/>
    </ligand>
</feature>
<dbReference type="FunFam" id="3.90.79.10:FF:000009">
    <property type="entry name" value="Isopentenyl-diphosphate Delta-isomerase"/>
    <property type="match status" value="1"/>
</dbReference>
<dbReference type="AlphaFoldDB" id="A0A9D1UVE9"/>
<keyword evidence="9 10" id="KW-0413">Isomerase</keyword>
<comment type="subcellular location">
    <subcellularLocation>
        <location evidence="10">Cytoplasm</location>
    </subcellularLocation>
</comment>
<evidence type="ECO:0000313" key="14">
    <source>
        <dbReference type="Proteomes" id="UP000824151"/>
    </source>
</evidence>